<gene>
    <name evidence="1" type="primary">59</name>
    <name evidence="1" type="ORF">SEA_PONS_59</name>
</gene>
<dbReference type="Proteomes" id="UP000827761">
    <property type="component" value="Segment"/>
</dbReference>
<evidence type="ECO:0000313" key="2">
    <source>
        <dbReference type="Proteomes" id="UP000827761"/>
    </source>
</evidence>
<organism evidence="1 2">
    <name type="scientific">Gordonia phage Pons</name>
    <dbReference type="NCBI Taxonomy" id="2885976"/>
    <lineage>
        <taxon>Viruses</taxon>
        <taxon>Duplodnaviria</taxon>
        <taxon>Heunggongvirae</taxon>
        <taxon>Uroviricota</taxon>
        <taxon>Caudoviricetes</taxon>
        <taxon>Ponsvirus</taxon>
        <taxon>Ponsvirus pons</taxon>
    </lineage>
</organism>
<reference evidence="1 2" key="1">
    <citation type="submission" date="2021-09" db="EMBL/GenBank/DDBJ databases">
        <authorList>
            <person name="Wiggins Z.F."/>
            <person name="Davis H.C."/>
            <person name="Dennis E.A."/>
            <person name="Underwood K.G."/>
            <person name="Gissendanner C.R."/>
            <person name="Findley A.M."/>
            <person name="Washington J.M."/>
            <person name="Garlena R.A."/>
            <person name="Russell D.A."/>
            <person name="Jacobs-Sera D."/>
            <person name="Hatfull G.F."/>
        </authorList>
    </citation>
    <scope>NUCLEOTIDE SEQUENCE [LARGE SCALE GENOMIC DNA]</scope>
</reference>
<sequence length="140" mass="15935">MEDNIFDKAAEVLEKDGWCQGDLHRRDVLHYYDQETDQVTEQQVTTRHCALGALDVVVAGPQATTMYGNITAIPEVRDARDRVAEHLTKYLEEHFLPPVTKHTNNDLLSAVPVWNDAEGRTAQEVIDFLRWCGKQETGKQ</sequence>
<dbReference type="GeneID" id="77939063"/>
<dbReference type="RefSeq" id="YP_010663046.1">
    <property type="nucleotide sequence ID" value="NC_070891.1"/>
</dbReference>
<keyword evidence="2" id="KW-1185">Reference proteome</keyword>
<dbReference type="Pfam" id="PF19698">
    <property type="entry name" value="DUF6197"/>
    <property type="match status" value="1"/>
</dbReference>
<dbReference type="KEGG" id="vg:77939063"/>
<name>A0AAE9C2A4_9CAUD</name>
<dbReference type="EMBL" id="OK040785">
    <property type="protein sequence ID" value="UDL15219.1"/>
    <property type="molecule type" value="Genomic_DNA"/>
</dbReference>
<dbReference type="InterPro" id="IPR045677">
    <property type="entry name" value="DUF6197"/>
</dbReference>
<protein>
    <submittedName>
        <fullName evidence="1">Uncharacterized protein</fullName>
    </submittedName>
</protein>
<evidence type="ECO:0000313" key="1">
    <source>
        <dbReference type="EMBL" id="UDL15219.1"/>
    </source>
</evidence>
<accession>A0AAE9C2A4</accession>
<proteinExistence type="predicted"/>